<sequence length="90" mass="10205">MKGLPDIQVLIKPMAFESKSQFEQQQDTPPSLYPPQAQALISHAGTPLVYKRQQDKFSPFSCIPLQVAEMIFRERGLAKRNSDFATNVRP</sequence>
<proteinExistence type="predicted"/>
<evidence type="ECO:0000313" key="1">
    <source>
        <dbReference type="EMBL" id="GIY77950.1"/>
    </source>
</evidence>
<dbReference type="Proteomes" id="UP001054945">
    <property type="component" value="Unassembled WGS sequence"/>
</dbReference>
<dbReference type="AlphaFoldDB" id="A0AAV4W553"/>
<evidence type="ECO:0000313" key="2">
    <source>
        <dbReference type="Proteomes" id="UP001054945"/>
    </source>
</evidence>
<reference evidence="1 2" key="1">
    <citation type="submission" date="2021-06" db="EMBL/GenBank/DDBJ databases">
        <title>Caerostris extrusa draft genome.</title>
        <authorList>
            <person name="Kono N."/>
            <person name="Arakawa K."/>
        </authorList>
    </citation>
    <scope>NUCLEOTIDE SEQUENCE [LARGE SCALE GENOMIC DNA]</scope>
</reference>
<keyword evidence="2" id="KW-1185">Reference proteome</keyword>
<name>A0AAV4W553_CAEEX</name>
<accession>A0AAV4W553</accession>
<comment type="caution">
    <text evidence="1">The sequence shown here is derived from an EMBL/GenBank/DDBJ whole genome shotgun (WGS) entry which is preliminary data.</text>
</comment>
<gene>
    <name evidence="1" type="ORF">CEXT_291601</name>
</gene>
<dbReference type="EMBL" id="BPLR01015699">
    <property type="protein sequence ID" value="GIY77950.1"/>
    <property type="molecule type" value="Genomic_DNA"/>
</dbReference>
<protein>
    <submittedName>
        <fullName evidence="1">Uncharacterized protein</fullName>
    </submittedName>
</protein>
<organism evidence="1 2">
    <name type="scientific">Caerostris extrusa</name>
    <name type="common">Bark spider</name>
    <name type="synonym">Caerostris bankana</name>
    <dbReference type="NCBI Taxonomy" id="172846"/>
    <lineage>
        <taxon>Eukaryota</taxon>
        <taxon>Metazoa</taxon>
        <taxon>Ecdysozoa</taxon>
        <taxon>Arthropoda</taxon>
        <taxon>Chelicerata</taxon>
        <taxon>Arachnida</taxon>
        <taxon>Araneae</taxon>
        <taxon>Araneomorphae</taxon>
        <taxon>Entelegynae</taxon>
        <taxon>Araneoidea</taxon>
        <taxon>Araneidae</taxon>
        <taxon>Caerostris</taxon>
    </lineage>
</organism>